<proteinExistence type="predicted"/>
<evidence type="ECO:0000259" key="2">
    <source>
        <dbReference type="Pfam" id="PF12172"/>
    </source>
</evidence>
<evidence type="ECO:0000313" key="4">
    <source>
        <dbReference type="Proteomes" id="UP000283644"/>
    </source>
</evidence>
<dbReference type="PANTHER" id="PTHR34075">
    <property type="entry name" value="BLR3430 PROTEIN"/>
    <property type="match status" value="1"/>
</dbReference>
<dbReference type="InterPro" id="IPR052513">
    <property type="entry name" value="Thioester_dehydratase-like"/>
</dbReference>
<dbReference type="Proteomes" id="UP000283644">
    <property type="component" value="Unassembled WGS sequence"/>
</dbReference>
<evidence type="ECO:0000259" key="1">
    <source>
        <dbReference type="Pfam" id="PF01796"/>
    </source>
</evidence>
<reference evidence="3 4" key="1">
    <citation type="submission" date="2018-09" db="EMBL/GenBank/DDBJ databases">
        <title>Genome sequencing of Nocardioides immobilis CCTCC AB 2017083 for comparison to Nocardioides silvaticus.</title>
        <authorList>
            <person name="Li C."/>
            <person name="Wang G."/>
        </authorList>
    </citation>
    <scope>NUCLEOTIDE SEQUENCE [LARGE SCALE GENOMIC DNA]</scope>
    <source>
        <strain evidence="3 4">CCTCC AB 2017083</strain>
    </source>
</reference>
<accession>A0A417XTU4</accession>
<comment type="caution">
    <text evidence="3">The sequence shown here is derived from an EMBL/GenBank/DDBJ whole genome shotgun (WGS) entry which is preliminary data.</text>
</comment>
<sequence>MKSQRYLPDALPVPEVNDVNRAFFTSGEIRIQTCQACGSVQHPPLELCCTCGGFAFDYIAGQSSGTVCSYTIVHHPTHSALADAVPYNVVIVELDQPPGVRVIGNLVGGIENRAEIGQRVVAGWTTPIEREGQAPVQLLQWHPI</sequence>
<evidence type="ECO:0000313" key="3">
    <source>
        <dbReference type="EMBL" id="RHW23681.1"/>
    </source>
</evidence>
<keyword evidence="4" id="KW-1185">Reference proteome</keyword>
<name>A0A417XTU4_9ACTN</name>
<dbReference type="InterPro" id="IPR002878">
    <property type="entry name" value="ChsH2_C"/>
</dbReference>
<dbReference type="AlphaFoldDB" id="A0A417XTU4"/>
<dbReference type="PANTHER" id="PTHR34075:SF5">
    <property type="entry name" value="BLR3430 PROTEIN"/>
    <property type="match status" value="1"/>
</dbReference>
<evidence type="ECO:0008006" key="5">
    <source>
        <dbReference type="Google" id="ProtNLM"/>
    </source>
</evidence>
<dbReference type="OrthoDB" id="7470921at2"/>
<dbReference type="EMBL" id="QXGH01000042">
    <property type="protein sequence ID" value="RHW23681.1"/>
    <property type="molecule type" value="Genomic_DNA"/>
</dbReference>
<gene>
    <name evidence="3" type="ORF">D0Z08_28635</name>
</gene>
<feature type="domain" description="ChsH2 C-terminal OB-fold" evidence="1">
    <location>
        <begin position="64"/>
        <end position="124"/>
    </location>
</feature>
<dbReference type="Pfam" id="PF12172">
    <property type="entry name" value="zf-ChsH2"/>
    <property type="match status" value="1"/>
</dbReference>
<dbReference type="SUPFAM" id="SSF50249">
    <property type="entry name" value="Nucleic acid-binding proteins"/>
    <property type="match status" value="1"/>
</dbReference>
<dbReference type="Pfam" id="PF01796">
    <property type="entry name" value="OB_ChsH2_C"/>
    <property type="match status" value="1"/>
</dbReference>
<organism evidence="3 4">
    <name type="scientific">Nocardioides immobilis</name>
    <dbReference type="NCBI Taxonomy" id="2049295"/>
    <lineage>
        <taxon>Bacteria</taxon>
        <taxon>Bacillati</taxon>
        <taxon>Actinomycetota</taxon>
        <taxon>Actinomycetes</taxon>
        <taxon>Propionibacteriales</taxon>
        <taxon>Nocardioidaceae</taxon>
        <taxon>Nocardioides</taxon>
    </lineage>
</organism>
<feature type="domain" description="ChsH2 rubredoxin-like zinc ribbon" evidence="2">
    <location>
        <begin position="26"/>
        <end position="57"/>
    </location>
</feature>
<dbReference type="InterPro" id="IPR012340">
    <property type="entry name" value="NA-bd_OB-fold"/>
</dbReference>
<dbReference type="RefSeq" id="WP_118928698.1">
    <property type="nucleotide sequence ID" value="NZ_QXGH01000042.1"/>
</dbReference>
<dbReference type="InterPro" id="IPR022002">
    <property type="entry name" value="ChsH2_Znr"/>
</dbReference>
<protein>
    <recommendedName>
        <fullName evidence="5">DNA-binding protein</fullName>
    </recommendedName>
</protein>